<dbReference type="InterPro" id="IPR029045">
    <property type="entry name" value="ClpP/crotonase-like_dom_sf"/>
</dbReference>
<keyword evidence="2" id="KW-1185">Reference proteome</keyword>
<evidence type="ECO:0000313" key="2">
    <source>
        <dbReference type="Proteomes" id="UP000637002"/>
    </source>
</evidence>
<organism evidence="1 2">
    <name type="scientific">Chelatococcus reniformis</name>
    <dbReference type="NCBI Taxonomy" id="1494448"/>
    <lineage>
        <taxon>Bacteria</taxon>
        <taxon>Pseudomonadati</taxon>
        <taxon>Pseudomonadota</taxon>
        <taxon>Alphaproteobacteria</taxon>
        <taxon>Hyphomicrobiales</taxon>
        <taxon>Chelatococcaceae</taxon>
        <taxon>Chelatococcus</taxon>
    </lineage>
</organism>
<reference evidence="1" key="2">
    <citation type="submission" date="2020-09" db="EMBL/GenBank/DDBJ databases">
        <authorList>
            <person name="Sun Q."/>
            <person name="Zhou Y."/>
        </authorList>
    </citation>
    <scope>NUCLEOTIDE SEQUENCE</scope>
    <source>
        <strain evidence="1">CGMCC 1.12919</strain>
    </source>
</reference>
<evidence type="ECO:0000313" key="1">
    <source>
        <dbReference type="EMBL" id="GGC87682.1"/>
    </source>
</evidence>
<dbReference type="SUPFAM" id="SSF52096">
    <property type="entry name" value="ClpP/crotonase"/>
    <property type="match status" value="1"/>
</dbReference>
<reference evidence="1" key="1">
    <citation type="journal article" date="2014" name="Int. J. Syst. Evol. Microbiol.">
        <title>Complete genome sequence of Corynebacterium casei LMG S-19264T (=DSM 44701T), isolated from a smear-ripened cheese.</title>
        <authorList>
            <consortium name="US DOE Joint Genome Institute (JGI-PGF)"/>
            <person name="Walter F."/>
            <person name="Albersmeier A."/>
            <person name="Kalinowski J."/>
            <person name="Ruckert C."/>
        </authorList>
    </citation>
    <scope>NUCLEOTIDE SEQUENCE</scope>
    <source>
        <strain evidence="1">CGMCC 1.12919</strain>
    </source>
</reference>
<gene>
    <name evidence="1" type="ORF">GCM10010994_52080</name>
</gene>
<sequence>MLRRAIPTALWTFIVAVGALPWASGPAQAMNFRLVQLQDPRCGRGCPPIIAAEGEITPGTTARFVEFTRQAMDRGPVSNLVLINSPGGVVIESLTLGMVLREIGASVAVARAGGQGLSGGTCYSACVYALMGGSRRIAPPGSRLGVHRAFMGRPGQHWGPARGARPPAGLTNAMRQYARAMGVDPAVISIAERTPSNSIHKFRSQELSRLRLAR</sequence>
<protein>
    <recommendedName>
        <fullName evidence="3">Periplasmic protein-like protein</fullName>
    </recommendedName>
</protein>
<dbReference type="Gene3D" id="3.90.226.10">
    <property type="entry name" value="2-enoyl-CoA Hydratase, Chain A, domain 1"/>
    <property type="match status" value="1"/>
</dbReference>
<dbReference type="RefSeq" id="WP_188612094.1">
    <property type="nucleotide sequence ID" value="NZ_BMGG01000010.1"/>
</dbReference>
<proteinExistence type="predicted"/>
<accession>A0A916XNM1</accession>
<comment type="caution">
    <text evidence="1">The sequence shown here is derived from an EMBL/GenBank/DDBJ whole genome shotgun (WGS) entry which is preliminary data.</text>
</comment>
<dbReference type="Proteomes" id="UP000637002">
    <property type="component" value="Unassembled WGS sequence"/>
</dbReference>
<evidence type="ECO:0008006" key="3">
    <source>
        <dbReference type="Google" id="ProtNLM"/>
    </source>
</evidence>
<dbReference type="EMBL" id="BMGG01000010">
    <property type="protein sequence ID" value="GGC87682.1"/>
    <property type="molecule type" value="Genomic_DNA"/>
</dbReference>
<dbReference type="AlphaFoldDB" id="A0A916XNM1"/>
<name>A0A916XNM1_9HYPH</name>